<feature type="compositionally biased region" description="Basic residues" evidence="3">
    <location>
        <begin position="176"/>
        <end position="198"/>
    </location>
</feature>
<keyword evidence="1" id="KW-0802">TPR repeat</keyword>
<dbReference type="InterPro" id="IPR039190">
    <property type="entry name" value="TTC14"/>
</dbReference>
<proteinExistence type="predicted"/>
<feature type="compositionally biased region" description="Pro residues" evidence="3">
    <location>
        <begin position="162"/>
        <end position="173"/>
    </location>
</feature>
<feature type="region of interest" description="Disordered" evidence="3">
    <location>
        <begin position="1"/>
        <end position="22"/>
    </location>
</feature>
<evidence type="ECO:0000313" key="4">
    <source>
        <dbReference type="EMBL" id="RKO89722.1"/>
    </source>
</evidence>
<evidence type="ECO:0000256" key="3">
    <source>
        <dbReference type="SAM" id="MobiDB-lite"/>
    </source>
</evidence>
<feature type="repeat" description="TPR" evidence="1">
    <location>
        <begin position="63"/>
        <end position="96"/>
    </location>
</feature>
<feature type="compositionally biased region" description="Low complexity" evidence="3">
    <location>
        <begin position="229"/>
        <end position="238"/>
    </location>
</feature>
<dbReference type="Pfam" id="PF13181">
    <property type="entry name" value="TPR_8"/>
    <property type="match status" value="1"/>
</dbReference>
<dbReference type="InterPro" id="IPR011990">
    <property type="entry name" value="TPR-like_helical_dom_sf"/>
</dbReference>
<dbReference type="EMBL" id="KZ995923">
    <property type="protein sequence ID" value="RKO89722.1"/>
    <property type="molecule type" value="Genomic_DNA"/>
</dbReference>
<dbReference type="InterPro" id="IPR019734">
    <property type="entry name" value="TPR_rpt"/>
</dbReference>
<dbReference type="OrthoDB" id="1914839at2759"/>
<keyword evidence="5" id="KW-1185">Reference proteome</keyword>
<keyword evidence="2" id="KW-0175">Coiled coil</keyword>
<protein>
    <submittedName>
        <fullName evidence="4">Uncharacterized protein</fullName>
    </submittedName>
</protein>
<evidence type="ECO:0000313" key="5">
    <source>
        <dbReference type="Proteomes" id="UP000269721"/>
    </source>
</evidence>
<evidence type="ECO:0000256" key="1">
    <source>
        <dbReference type="PROSITE-ProRule" id="PRU00339"/>
    </source>
</evidence>
<dbReference type="PANTHER" id="PTHR23184">
    <property type="entry name" value="TETRATRICOPEPTIDE REPEAT PROTEIN 14"/>
    <property type="match status" value="1"/>
</dbReference>
<gene>
    <name evidence="4" type="ORF">BDK51DRAFT_34822</name>
</gene>
<feature type="coiled-coil region" evidence="2">
    <location>
        <begin position="96"/>
        <end position="123"/>
    </location>
</feature>
<accession>A0A4P9WBS3</accession>
<dbReference type="PANTHER" id="PTHR23184:SF9">
    <property type="entry name" value="TETRATRICOPEPTIDE REPEAT PROTEIN 14"/>
    <property type="match status" value="1"/>
</dbReference>
<dbReference type="SUPFAM" id="SSF48452">
    <property type="entry name" value="TPR-like"/>
    <property type="match status" value="1"/>
</dbReference>
<reference evidence="5" key="1">
    <citation type="journal article" date="2018" name="Nat. Microbiol.">
        <title>Leveraging single-cell genomics to expand the fungal tree of life.</title>
        <authorList>
            <person name="Ahrendt S.R."/>
            <person name="Quandt C.A."/>
            <person name="Ciobanu D."/>
            <person name="Clum A."/>
            <person name="Salamov A."/>
            <person name="Andreopoulos B."/>
            <person name="Cheng J.F."/>
            <person name="Woyke T."/>
            <person name="Pelin A."/>
            <person name="Henrissat B."/>
            <person name="Reynolds N.K."/>
            <person name="Benny G.L."/>
            <person name="Smith M.E."/>
            <person name="James T.Y."/>
            <person name="Grigoriev I.V."/>
        </authorList>
    </citation>
    <scope>NUCLEOTIDE SEQUENCE [LARGE SCALE GENOMIC DNA]</scope>
</reference>
<name>A0A4P9WBS3_9FUNG</name>
<dbReference type="AlphaFoldDB" id="A0A4P9WBS3"/>
<dbReference type="Gene3D" id="1.25.40.10">
    <property type="entry name" value="Tetratricopeptide repeat domain"/>
    <property type="match status" value="1"/>
</dbReference>
<sequence>MEILEAGTPGPRGANDTDYHRPAYHTGSIAHRVSEAVKLKQNGDLRMAMKMINSALDVDPTCVEALVVRGAALVSQEMYEPAIKDFRRALDIDPLAPNARNYLDRTEAKLAELKREKESALLGEYVMPANFDPKSATAFDSMPKRRPGPTSTASHLMQLVYSPPPQPEGPSLPNPKSKKKKKKKDGKKDKDRKKRRRRESPSVTSSSTDSDRSRAGSDASRSRRRRARLVSPVPQRGR</sequence>
<dbReference type="PROSITE" id="PS50005">
    <property type="entry name" value="TPR"/>
    <property type="match status" value="1"/>
</dbReference>
<dbReference type="SMART" id="SM00028">
    <property type="entry name" value="TPR"/>
    <property type="match status" value="2"/>
</dbReference>
<feature type="region of interest" description="Disordered" evidence="3">
    <location>
        <begin position="159"/>
        <end position="238"/>
    </location>
</feature>
<dbReference type="Proteomes" id="UP000269721">
    <property type="component" value="Unassembled WGS sequence"/>
</dbReference>
<evidence type="ECO:0000256" key="2">
    <source>
        <dbReference type="SAM" id="Coils"/>
    </source>
</evidence>
<organism evidence="4 5">
    <name type="scientific">Blyttiomyces helicus</name>
    <dbReference type="NCBI Taxonomy" id="388810"/>
    <lineage>
        <taxon>Eukaryota</taxon>
        <taxon>Fungi</taxon>
        <taxon>Fungi incertae sedis</taxon>
        <taxon>Chytridiomycota</taxon>
        <taxon>Chytridiomycota incertae sedis</taxon>
        <taxon>Chytridiomycetes</taxon>
        <taxon>Chytridiomycetes incertae sedis</taxon>
        <taxon>Blyttiomyces</taxon>
    </lineage>
</organism>